<feature type="domain" description="CBS" evidence="12">
    <location>
        <begin position="286"/>
        <end position="343"/>
    </location>
</feature>
<keyword evidence="5" id="KW-0677">Repeat</keyword>
<evidence type="ECO:0000256" key="11">
    <source>
        <dbReference type="SAM" id="Phobius"/>
    </source>
</evidence>
<name>A0A2H1L811_9MICO</name>
<dbReference type="PANTHER" id="PTHR43099:SF6">
    <property type="entry name" value="UPF0053 PROTEIN RV1842C"/>
    <property type="match status" value="1"/>
</dbReference>
<keyword evidence="3" id="KW-1003">Cell membrane</keyword>
<dbReference type="InterPro" id="IPR002550">
    <property type="entry name" value="CNNM"/>
</dbReference>
<dbReference type="GO" id="GO:0005886">
    <property type="term" value="C:plasma membrane"/>
    <property type="evidence" value="ECO:0007669"/>
    <property type="project" value="UniProtKB-SubCell"/>
</dbReference>
<feature type="transmembrane region" description="Helical" evidence="11">
    <location>
        <begin position="103"/>
        <end position="124"/>
    </location>
</feature>
<dbReference type="InterPro" id="IPR000644">
    <property type="entry name" value="CBS_dom"/>
</dbReference>
<dbReference type="InterPro" id="IPR036318">
    <property type="entry name" value="FAD-bd_PCMH-like_sf"/>
</dbReference>
<keyword evidence="7 9" id="KW-0129">CBS domain</keyword>
<dbReference type="SUPFAM" id="SSF56176">
    <property type="entry name" value="FAD-binding/transporter-associated domain-like"/>
    <property type="match status" value="1"/>
</dbReference>
<evidence type="ECO:0000259" key="12">
    <source>
        <dbReference type="PROSITE" id="PS51371"/>
    </source>
</evidence>
<feature type="domain" description="CBS" evidence="12">
    <location>
        <begin position="226"/>
        <end position="282"/>
    </location>
</feature>
<evidence type="ECO:0000313" key="14">
    <source>
        <dbReference type="EMBL" id="SMY12870.1"/>
    </source>
</evidence>
<dbReference type="Proteomes" id="UP000234462">
    <property type="component" value="Unassembled WGS sequence"/>
</dbReference>
<sequence>MLTALLLLLVGILVILAIIAANGFFVAQEFAYMSVDRVRLRASADAGDSAARSALRITERTSFMLSGAQLGITVTGLLVGYVAEPLVGEALGALFDGIGIPPAVSISVGTVLALGLSTIVQMLFGELYPKNLAIANPEPLAKALAAPTRVYLILFGWLVTFFDRSSNLLLRLLRIEPIEDIDQSATAQDLEHIVSDSRSSGDLSADMSLILDRILDFPHRTVEHAMIPRNRVDVVQADTPVAEVRRRMAGAHTRYPVVQEEQLVGLIHLIDVLPLAADSSRTAADLMRDVTVLPGLMPLPTALERLRTIGEELVCVVDEHGSFDGILTAEDLAEEVAGELTDEHDDEPTPLIEHVEDGVWNVAGDVHVDEVERAIGHSLPRGDYETVAGLVIAELGDLPEPGDSVRVDLDPEGAELAEDEPPRRFLTVEVARLESHVPSETVVELHEDGGDDR</sequence>
<dbReference type="PROSITE" id="PS51846">
    <property type="entry name" value="CNNM"/>
    <property type="match status" value="1"/>
</dbReference>
<gene>
    <name evidence="14" type="ORF">BJEO58_02478</name>
</gene>
<dbReference type="PANTHER" id="PTHR43099">
    <property type="entry name" value="UPF0053 PROTEIN YRKA"/>
    <property type="match status" value="1"/>
</dbReference>
<dbReference type="OrthoDB" id="110231at2"/>
<dbReference type="CDD" id="cd04590">
    <property type="entry name" value="CBS_pair_CorC_HlyC_assoc"/>
    <property type="match status" value="1"/>
</dbReference>
<reference evidence="15" key="1">
    <citation type="submission" date="2017-03" db="EMBL/GenBank/DDBJ databases">
        <authorList>
            <person name="Monnet C."/>
        </authorList>
    </citation>
    <scope>NUCLEOTIDE SEQUENCE [LARGE SCALE GENOMIC DNA]</scope>
    <source>
        <strain evidence="15">SJ5-8</strain>
    </source>
</reference>
<keyword evidence="6 10" id="KW-1133">Transmembrane helix</keyword>
<evidence type="ECO:0000256" key="8">
    <source>
        <dbReference type="ARBA" id="ARBA00023136"/>
    </source>
</evidence>
<organism evidence="14 15">
    <name type="scientific">Brevibacterium jeotgali</name>
    <dbReference type="NCBI Taxonomy" id="1262550"/>
    <lineage>
        <taxon>Bacteria</taxon>
        <taxon>Bacillati</taxon>
        <taxon>Actinomycetota</taxon>
        <taxon>Actinomycetes</taxon>
        <taxon>Micrococcales</taxon>
        <taxon>Brevibacteriaceae</taxon>
        <taxon>Brevibacterium</taxon>
    </lineage>
</organism>
<evidence type="ECO:0000256" key="9">
    <source>
        <dbReference type="PROSITE-ProRule" id="PRU00703"/>
    </source>
</evidence>
<dbReference type="RefSeq" id="WP_101589796.1">
    <property type="nucleotide sequence ID" value="NZ_FXZM01000013.1"/>
</dbReference>
<evidence type="ECO:0000259" key="13">
    <source>
        <dbReference type="PROSITE" id="PS51846"/>
    </source>
</evidence>
<protein>
    <submittedName>
        <fullName evidence="14">Hemolysin, contains CBS domains</fullName>
    </submittedName>
</protein>
<dbReference type="InterPro" id="IPR005170">
    <property type="entry name" value="Transptr-assoc_dom"/>
</dbReference>
<dbReference type="Pfam" id="PF01595">
    <property type="entry name" value="CNNM"/>
    <property type="match status" value="1"/>
</dbReference>
<dbReference type="SUPFAM" id="SSF54631">
    <property type="entry name" value="CBS-domain pair"/>
    <property type="match status" value="1"/>
</dbReference>
<proteinExistence type="inferred from homology"/>
<evidence type="ECO:0000256" key="1">
    <source>
        <dbReference type="ARBA" id="ARBA00004651"/>
    </source>
</evidence>
<dbReference type="PROSITE" id="PS51371">
    <property type="entry name" value="CBS"/>
    <property type="match status" value="2"/>
</dbReference>
<evidence type="ECO:0000256" key="5">
    <source>
        <dbReference type="ARBA" id="ARBA00022737"/>
    </source>
</evidence>
<evidence type="ECO:0000256" key="7">
    <source>
        <dbReference type="ARBA" id="ARBA00023122"/>
    </source>
</evidence>
<feature type="transmembrane region" description="Helical" evidence="11">
    <location>
        <begin position="62"/>
        <end position="83"/>
    </location>
</feature>
<dbReference type="Pfam" id="PF00571">
    <property type="entry name" value="CBS"/>
    <property type="match status" value="2"/>
</dbReference>
<dbReference type="InterPro" id="IPR016169">
    <property type="entry name" value="FAD-bd_PCMH_sub2"/>
</dbReference>
<keyword evidence="4 10" id="KW-0812">Transmembrane</keyword>
<feature type="domain" description="CNNM transmembrane" evidence="13">
    <location>
        <begin position="4"/>
        <end position="207"/>
    </location>
</feature>
<dbReference type="Gene3D" id="3.30.465.10">
    <property type="match status" value="1"/>
</dbReference>
<evidence type="ECO:0000256" key="6">
    <source>
        <dbReference type="ARBA" id="ARBA00022989"/>
    </source>
</evidence>
<comment type="similarity">
    <text evidence="2">Belongs to the UPF0053 family.</text>
</comment>
<keyword evidence="8 10" id="KW-0472">Membrane</keyword>
<evidence type="ECO:0000256" key="3">
    <source>
        <dbReference type="ARBA" id="ARBA00022475"/>
    </source>
</evidence>
<comment type="subcellular location">
    <subcellularLocation>
        <location evidence="1">Cell membrane</location>
        <topology evidence="1">Multi-pass membrane protein</topology>
    </subcellularLocation>
</comment>
<dbReference type="Pfam" id="PF03471">
    <property type="entry name" value="CorC_HlyC"/>
    <property type="match status" value="1"/>
</dbReference>
<dbReference type="InterPro" id="IPR046342">
    <property type="entry name" value="CBS_dom_sf"/>
</dbReference>
<dbReference type="AlphaFoldDB" id="A0A2H1L811"/>
<dbReference type="GO" id="GO:0050660">
    <property type="term" value="F:flavin adenine dinucleotide binding"/>
    <property type="evidence" value="ECO:0007669"/>
    <property type="project" value="InterPro"/>
</dbReference>
<feature type="transmembrane region" description="Helical" evidence="11">
    <location>
        <begin position="144"/>
        <end position="162"/>
    </location>
</feature>
<dbReference type="InterPro" id="IPR051676">
    <property type="entry name" value="UPF0053_domain"/>
</dbReference>
<dbReference type="Gene3D" id="3.10.580.10">
    <property type="entry name" value="CBS-domain"/>
    <property type="match status" value="1"/>
</dbReference>
<dbReference type="SMART" id="SM01091">
    <property type="entry name" value="CorC_HlyC"/>
    <property type="match status" value="1"/>
</dbReference>
<accession>A0A2H1L811</accession>
<feature type="transmembrane region" description="Helical" evidence="11">
    <location>
        <begin position="6"/>
        <end position="27"/>
    </location>
</feature>
<evidence type="ECO:0000313" key="15">
    <source>
        <dbReference type="Proteomes" id="UP000234462"/>
    </source>
</evidence>
<evidence type="ECO:0000256" key="10">
    <source>
        <dbReference type="PROSITE-ProRule" id="PRU01193"/>
    </source>
</evidence>
<keyword evidence="15" id="KW-1185">Reference proteome</keyword>
<dbReference type="EMBL" id="FXZM01000013">
    <property type="protein sequence ID" value="SMY12870.1"/>
    <property type="molecule type" value="Genomic_DNA"/>
</dbReference>
<dbReference type="InterPro" id="IPR044751">
    <property type="entry name" value="Ion_transp-like_CBS"/>
</dbReference>
<evidence type="ECO:0000256" key="2">
    <source>
        <dbReference type="ARBA" id="ARBA00006337"/>
    </source>
</evidence>
<evidence type="ECO:0000256" key="4">
    <source>
        <dbReference type="ARBA" id="ARBA00022692"/>
    </source>
</evidence>